<name>A0A1I5UGA8_HYMAR</name>
<dbReference type="PROSITE" id="PS01314">
    <property type="entry name" value="UPF0047"/>
    <property type="match status" value="1"/>
</dbReference>
<evidence type="ECO:0000313" key="2">
    <source>
        <dbReference type="EMBL" id="SFP94313.1"/>
    </source>
</evidence>
<dbReference type="PANTHER" id="PTHR30615:SF8">
    <property type="entry name" value="UPF0047 PROTEIN C4A8.02C"/>
    <property type="match status" value="1"/>
</dbReference>
<sequence>MVIQKQLLLPAMARGFHLITDHVLRELPELRQWRAGLLHVFIQHTSASVCLNENADPTVRHDFEQFFNRAAPEKAPYFHHTAEGPDDMPAHLKAALLGSSVTIPVVGGQLALGTWQGIYLGEHRNHGGRRSLVLTLMGE</sequence>
<accession>A0A1I5UGA8</accession>
<dbReference type="OrthoDB" id="9801725at2"/>
<proteinExistence type="inferred from homology"/>
<gene>
    <name evidence="2" type="ORF">SAMN04515668_0911</name>
</gene>
<dbReference type="PANTHER" id="PTHR30615">
    <property type="entry name" value="UNCHARACTERIZED PROTEIN YJBQ-RELATED"/>
    <property type="match status" value="1"/>
</dbReference>
<dbReference type="Gene3D" id="2.60.120.460">
    <property type="entry name" value="YjbQ-like"/>
    <property type="match status" value="1"/>
</dbReference>
<dbReference type="Pfam" id="PF01894">
    <property type="entry name" value="YjbQ"/>
    <property type="match status" value="1"/>
</dbReference>
<organism evidence="2 3">
    <name type="scientific">Hymenobacter arizonensis</name>
    <name type="common">Siccationidurans arizonensis</name>
    <dbReference type="NCBI Taxonomy" id="1227077"/>
    <lineage>
        <taxon>Bacteria</taxon>
        <taxon>Pseudomonadati</taxon>
        <taxon>Bacteroidota</taxon>
        <taxon>Cytophagia</taxon>
        <taxon>Cytophagales</taxon>
        <taxon>Hymenobacteraceae</taxon>
        <taxon>Hymenobacter</taxon>
    </lineage>
</organism>
<dbReference type="Proteomes" id="UP000199029">
    <property type="component" value="Unassembled WGS sequence"/>
</dbReference>
<dbReference type="RefSeq" id="WP_092669365.1">
    <property type="nucleotide sequence ID" value="NZ_FOXS01000001.1"/>
</dbReference>
<dbReference type="InterPro" id="IPR001602">
    <property type="entry name" value="UPF0047_YjbQ-like"/>
</dbReference>
<evidence type="ECO:0000256" key="1">
    <source>
        <dbReference type="ARBA" id="ARBA00005534"/>
    </source>
</evidence>
<comment type="similarity">
    <text evidence="1">Belongs to the UPF0047 family.</text>
</comment>
<dbReference type="AlphaFoldDB" id="A0A1I5UGA8"/>
<dbReference type="PIRSF" id="PIRSF004681">
    <property type="entry name" value="UCP004681"/>
    <property type="match status" value="1"/>
</dbReference>
<dbReference type="SUPFAM" id="SSF111038">
    <property type="entry name" value="YjbQ-like"/>
    <property type="match status" value="1"/>
</dbReference>
<reference evidence="3" key="1">
    <citation type="submission" date="2016-10" db="EMBL/GenBank/DDBJ databases">
        <authorList>
            <person name="Varghese N."/>
            <person name="Submissions S."/>
        </authorList>
    </citation>
    <scope>NUCLEOTIDE SEQUENCE [LARGE SCALE GENOMIC DNA]</scope>
    <source>
        <strain evidence="3">OR362-8,ATCC BAA-1266,JCM 13504</strain>
    </source>
</reference>
<evidence type="ECO:0000313" key="3">
    <source>
        <dbReference type="Proteomes" id="UP000199029"/>
    </source>
</evidence>
<keyword evidence="3" id="KW-1185">Reference proteome</keyword>
<dbReference type="EMBL" id="FOXS01000001">
    <property type="protein sequence ID" value="SFP94313.1"/>
    <property type="molecule type" value="Genomic_DNA"/>
</dbReference>
<dbReference type="NCBIfam" id="TIGR00149">
    <property type="entry name" value="TIGR00149_YjbQ"/>
    <property type="match status" value="1"/>
</dbReference>
<protein>
    <submittedName>
        <fullName evidence="2">Secondary thiamine-phosphate synthase enzyme</fullName>
    </submittedName>
</protein>
<dbReference type="InterPro" id="IPR035917">
    <property type="entry name" value="YjbQ-like_sf"/>
</dbReference>
<dbReference type="STRING" id="1227077.SAMN04515668_0911"/>